<name>A0A2U1QAG0_ARTAN</name>
<organism evidence="4 5">
    <name type="scientific">Artemisia annua</name>
    <name type="common">Sweet wormwood</name>
    <dbReference type="NCBI Taxonomy" id="35608"/>
    <lineage>
        <taxon>Eukaryota</taxon>
        <taxon>Viridiplantae</taxon>
        <taxon>Streptophyta</taxon>
        <taxon>Embryophyta</taxon>
        <taxon>Tracheophyta</taxon>
        <taxon>Spermatophyta</taxon>
        <taxon>Magnoliopsida</taxon>
        <taxon>eudicotyledons</taxon>
        <taxon>Gunneridae</taxon>
        <taxon>Pentapetalae</taxon>
        <taxon>asterids</taxon>
        <taxon>campanulids</taxon>
        <taxon>Asterales</taxon>
        <taxon>Asteraceae</taxon>
        <taxon>Asteroideae</taxon>
        <taxon>Anthemideae</taxon>
        <taxon>Artemisiinae</taxon>
        <taxon>Artemisia</taxon>
    </lineage>
</organism>
<comment type="caution">
    <text evidence="4">The sequence shown here is derived from an EMBL/GenBank/DDBJ whole genome shotgun (WGS) entry which is preliminary data.</text>
</comment>
<feature type="compositionally biased region" description="Basic and acidic residues" evidence="2">
    <location>
        <begin position="107"/>
        <end position="118"/>
    </location>
</feature>
<keyword evidence="5" id="KW-1185">Reference proteome</keyword>
<dbReference type="AlphaFoldDB" id="A0A2U1QAG0"/>
<evidence type="ECO:0000256" key="1">
    <source>
        <dbReference type="SAM" id="Coils"/>
    </source>
</evidence>
<evidence type="ECO:0000259" key="3">
    <source>
        <dbReference type="Pfam" id="PF24670"/>
    </source>
</evidence>
<dbReference type="OrthoDB" id="1938127at2759"/>
<feature type="compositionally biased region" description="Polar residues" evidence="2">
    <location>
        <begin position="171"/>
        <end position="185"/>
    </location>
</feature>
<feature type="region of interest" description="Disordered" evidence="2">
    <location>
        <begin position="164"/>
        <end position="223"/>
    </location>
</feature>
<sequence length="829" mass="94840">MKKLFFFKSSTSSNGTSNVAVASPQSNESLSGDGVHGTRKSRSKKAAYEDHIQNQSQTGPCLRKSRSYSSGTVHDSGLLRTRSDSPCSSSSNVSHKHSAPRSSRRALTPERPSREKWFQDTTVDAAQRIEKLSFSGLDNLSEASSYCSTHASNKVVDRYIDGEQHQERSSRQINSNSRTHVSQPNGGIKRPPRFHHAAPGSPTNGHLTQKPRSHSFRDPNRESKLYMSTRDWVENAAAHESPRKLAKQVIERLSQSRLMPRVDSKEFDHDIPITLEDIYGGSQNCLPQDGLVKESLSFEEKNYGYENNCSQVLDYGESEEADETMLLRTELDSRTRKLEKEKNELQLTLEKELDRRSTEWSLKLEKYQMEEHRLRERVRELAEQNVSLQREVAMFGERELDGQSRVLHSGQQVKDLTVKMEEVTKENQDLQQNLSELQDKCRAAEEDRDLFKRNYAEKDKECKELHRAVTRFLRTCNEQEKTIDGLREGFKKEVRKAGSLESNFDQNQQSKLQIEQLRLTGVEQALRKEVESYRLEVDSLRHENINLLHRLKGSSKDSGFSTFKLDQELWSRVHCLQNQGTCLISDCVHLCGKLLENIKEKTLQNGLDSQFTVESDMKIQGFNRRVESLMRSLETVSDVLHEKNSSTGSVDKECSQDTVTSDLKAEALMTSLLREKLYSKEVDIEQLEAELATAVRGNDILRCEVQNAMDNLSCITHKMKELEMQVLKKEESIYRLQTNLQDCKKELTIVNGILPKVTEERDMMWDEVKQYSENNMLLSSEVGMLKKKVEALDEDVLMKEGQITILKDALGKPFDLLSSPLTNEGFLLR</sequence>
<feature type="domain" description="DUF7653" evidence="3">
    <location>
        <begin position="524"/>
        <end position="643"/>
    </location>
</feature>
<dbReference type="EMBL" id="PKPP01000274">
    <property type="protein sequence ID" value="PWA94977.1"/>
    <property type="molecule type" value="Genomic_DNA"/>
</dbReference>
<feature type="coiled-coil region" evidence="1">
    <location>
        <begin position="328"/>
        <end position="461"/>
    </location>
</feature>
<evidence type="ECO:0000256" key="2">
    <source>
        <dbReference type="SAM" id="MobiDB-lite"/>
    </source>
</evidence>
<keyword evidence="1" id="KW-0175">Coiled coil</keyword>
<dbReference type="PANTHER" id="PTHR47491">
    <property type="entry name" value="CAP-GLY DOMAIN LINKER"/>
    <property type="match status" value="1"/>
</dbReference>
<dbReference type="STRING" id="35608.A0A2U1QAG0"/>
<dbReference type="Proteomes" id="UP000245207">
    <property type="component" value="Unassembled WGS sequence"/>
</dbReference>
<feature type="compositionally biased region" description="Low complexity" evidence="2">
    <location>
        <begin position="84"/>
        <end position="93"/>
    </location>
</feature>
<dbReference type="InterPro" id="IPR056070">
    <property type="entry name" value="DUF7653"/>
</dbReference>
<feature type="coiled-coil region" evidence="1">
    <location>
        <begin position="684"/>
        <end position="739"/>
    </location>
</feature>
<proteinExistence type="predicted"/>
<protein>
    <recommendedName>
        <fullName evidence="3">DUF7653 domain-containing protein</fullName>
    </recommendedName>
</protein>
<evidence type="ECO:0000313" key="5">
    <source>
        <dbReference type="Proteomes" id="UP000245207"/>
    </source>
</evidence>
<dbReference type="Pfam" id="PF24670">
    <property type="entry name" value="DUF7653"/>
    <property type="match status" value="1"/>
</dbReference>
<gene>
    <name evidence="4" type="ORF">CTI12_AA054930</name>
</gene>
<dbReference type="PANTHER" id="PTHR47491:SF5">
    <property type="entry name" value="CAP-GLY DOMAIN LINKER"/>
    <property type="match status" value="1"/>
</dbReference>
<evidence type="ECO:0000313" key="4">
    <source>
        <dbReference type="EMBL" id="PWA94977.1"/>
    </source>
</evidence>
<feature type="compositionally biased region" description="Polar residues" evidence="2">
    <location>
        <begin position="14"/>
        <end position="30"/>
    </location>
</feature>
<reference evidence="4 5" key="1">
    <citation type="journal article" date="2018" name="Mol. Plant">
        <title>The genome of Artemisia annua provides insight into the evolution of Asteraceae family and artemisinin biosynthesis.</title>
        <authorList>
            <person name="Shen Q."/>
            <person name="Zhang L."/>
            <person name="Liao Z."/>
            <person name="Wang S."/>
            <person name="Yan T."/>
            <person name="Shi P."/>
            <person name="Liu M."/>
            <person name="Fu X."/>
            <person name="Pan Q."/>
            <person name="Wang Y."/>
            <person name="Lv Z."/>
            <person name="Lu X."/>
            <person name="Zhang F."/>
            <person name="Jiang W."/>
            <person name="Ma Y."/>
            <person name="Chen M."/>
            <person name="Hao X."/>
            <person name="Li L."/>
            <person name="Tang Y."/>
            <person name="Lv G."/>
            <person name="Zhou Y."/>
            <person name="Sun X."/>
            <person name="Brodelius P.E."/>
            <person name="Rose J.K.C."/>
            <person name="Tang K."/>
        </authorList>
    </citation>
    <scope>NUCLEOTIDE SEQUENCE [LARGE SCALE GENOMIC DNA]</scope>
    <source>
        <strain evidence="5">cv. Huhao1</strain>
        <tissue evidence="4">Leaf</tissue>
    </source>
</reference>
<feature type="region of interest" description="Disordered" evidence="2">
    <location>
        <begin position="7"/>
        <end position="119"/>
    </location>
</feature>
<accession>A0A2U1QAG0</accession>
<feature type="compositionally biased region" description="Basic residues" evidence="2">
    <location>
        <begin position="94"/>
        <end position="104"/>
    </location>
</feature>